<dbReference type="AlphaFoldDB" id="A0A3B0PI80"/>
<comment type="similarity">
    <text evidence="1 7">Belongs to the bacterial ribosomal protein bL9 family.</text>
</comment>
<dbReference type="GO" id="GO:0003735">
    <property type="term" value="F:structural constituent of ribosome"/>
    <property type="evidence" value="ECO:0007669"/>
    <property type="project" value="InterPro"/>
</dbReference>
<feature type="domain" description="Ribosomal protein L9" evidence="8">
    <location>
        <begin position="12"/>
        <end position="39"/>
    </location>
</feature>
<gene>
    <name evidence="7 9" type="primary">rplI</name>
    <name evidence="9" type="ORF">NCTC10124_00903</name>
</gene>
<dbReference type="Proteomes" id="UP000259328">
    <property type="component" value="Chromosome"/>
</dbReference>
<dbReference type="RefSeq" id="WP_011283569.1">
    <property type="nucleotide sequence ID" value="NZ_CP082192.1"/>
</dbReference>
<dbReference type="SMR" id="A0A3B0PI80"/>
<dbReference type="OMA" id="CKDGKAN"/>
<evidence type="ECO:0000256" key="1">
    <source>
        <dbReference type="ARBA" id="ARBA00010605"/>
    </source>
</evidence>
<dbReference type="InterPro" id="IPR036791">
    <property type="entry name" value="Ribosomal_bL9_C_sf"/>
</dbReference>
<evidence type="ECO:0000256" key="6">
    <source>
        <dbReference type="ARBA" id="ARBA00035292"/>
    </source>
</evidence>
<accession>A0A3B0PI80</accession>
<dbReference type="GO" id="GO:1990904">
    <property type="term" value="C:ribonucleoprotein complex"/>
    <property type="evidence" value="ECO:0007669"/>
    <property type="project" value="UniProtKB-KW"/>
</dbReference>
<dbReference type="PROSITE" id="PS00651">
    <property type="entry name" value="RIBOSOMAL_L9"/>
    <property type="match status" value="1"/>
</dbReference>
<evidence type="ECO:0000313" key="10">
    <source>
        <dbReference type="Proteomes" id="UP000259328"/>
    </source>
</evidence>
<dbReference type="InterPro" id="IPR020070">
    <property type="entry name" value="Ribosomal_bL9_N"/>
</dbReference>
<dbReference type="InterPro" id="IPR020594">
    <property type="entry name" value="Ribosomal_bL9_bac/chp"/>
</dbReference>
<dbReference type="PANTHER" id="PTHR21368">
    <property type="entry name" value="50S RIBOSOMAL PROTEIN L9"/>
    <property type="match status" value="1"/>
</dbReference>
<dbReference type="Gene3D" id="3.10.430.100">
    <property type="entry name" value="Ribosomal protein L9, C-terminal domain"/>
    <property type="match status" value="1"/>
</dbReference>
<evidence type="ECO:0000259" key="8">
    <source>
        <dbReference type="PROSITE" id="PS00651"/>
    </source>
</evidence>
<dbReference type="InterPro" id="IPR009027">
    <property type="entry name" value="Ribosomal_bL9/RNase_H1_N"/>
</dbReference>
<name>A0A3B0PI80_MYCSY</name>
<dbReference type="InterPro" id="IPR036935">
    <property type="entry name" value="Ribosomal_bL9_N_sf"/>
</dbReference>
<keyword evidence="4 7" id="KW-0689">Ribosomal protein</keyword>
<evidence type="ECO:0000313" key="9">
    <source>
        <dbReference type="EMBL" id="SYV93174.1"/>
    </source>
</evidence>
<evidence type="ECO:0000256" key="5">
    <source>
        <dbReference type="ARBA" id="ARBA00023274"/>
    </source>
</evidence>
<protein>
    <recommendedName>
        <fullName evidence="6 7">Large ribosomal subunit protein bL9</fullName>
    </recommendedName>
</protein>
<dbReference type="Pfam" id="PF01281">
    <property type="entry name" value="Ribosomal_L9_N"/>
    <property type="match status" value="1"/>
</dbReference>
<evidence type="ECO:0000256" key="7">
    <source>
        <dbReference type="HAMAP-Rule" id="MF_00503"/>
    </source>
</evidence>
<reference evidence="10" key="1">
    <citation type="submission" date="2018-06" db="EMBL/GenBank/DDBJ databases">
        <authorList>
            <consortium name="Pathogen Informatics"/>
        </authorList>
    </citation>
    <scope>NUCLEOTIDE SEQUENCE [LARGE SCALE GENOMIC DNA]</scope>
    <source>
        <strain evidence="10">NCTC10124</strain>
    </source>
</reference>
<keyword evidence="2 7" id="KW-0699">rRNA-binding</keyword>
<comment type="function">
    <text evidence="7">Binds to the 23S rRNA.</text>
</comment>
<keyword evidence="5 7" id="KW-0687">Ribonucleoprotein</keyword>
<dbReference type="SUPFAM" id="SSF55653">
    <property type="entry name" value="Ribosomal protein L9 C-domain"/>
    <property type="match status" value="1"/>
</dbReference>
<dbReference type="GO" id="GO:0019843">
    <property type="term" value="F:rRNA binding"/>
    <property type="evidence" value="ECO:0007669"/>
    <property type="project" value="UniProtKB-UniRule"/>
</dbReference>
<evidence type="ECO:0000256" key="3">
    <source>
        <dbReference type="ARBA" id="ARBA00022884"/>
    </source>
</evidence>
<evidence type="ECO:0000256" key="4">
    <source>
        <dbReference type="ARBA" id="ARBA00022980"/>
    </source>
</evidence>
<keyword evidence="3 7" id="KW-0694">RNA-binding</keyword>
<sequence length="152" mass="17369">MKVILTKDSKYGKENAIIEVADGYAKNFLIPKGFAMAYSQDNLKIREQKLSDLSALEHEKRSKARELQKQIEELSLMFTLDAAIDKAQNLHVHGSVSTKELKTKLLEHKIKLHDHAIQHVHLNVEGTHVVEVSLYKDIKAKLRVNLHINVKK</sequence>
<dbReference type="GeneID" id="93530209"/>
<dbReference type="EMBL" id="LS991953">
    <property type="protein sequence ID" value="SYV93174.1"/>
    <property type="molecule type" value="Genomic_DNA"/>
</dbReference>
<proteinExistence type="inferred from homology"/>
<dbReference type="Pfam" id="PF03948">
    <property type="entry name" value="Ribosomal_L9_C"/>
    <property type="match status" value="1"/>
</dbReference>
<dbReference type="GO" id="GO:0006412">
    <property type="term" value="P:translation"/>
    <property type="evidence" value="ECO:0007669"/>
    <property type="project" value="UniProtKB-UniRule"/>
</dbReference>
<dbReference type="InterPro" id="IPR020069">
    <property type="entry name" value="Ribosomal_bL9_C"/>
</dbReference>
<dbReference type="InterPro" id="IPR000244">
    <property type="entry name" value="Ribosomal_bL9"/>
</dbReference>
<dbReference type="SUPFAM" id="SSF55658">
    <property type="entry name" value="L9 N-domain-like"/>
    <property type="match status" value="1"/>
</dbReference>
<dbReference type="HAMAP" id="MF_00503">
    <property type="entry name" value="Ribosomal_bL9"/>
    <property type="match status" value="1"/>
</dbReference>
<dbReference type="Gene3D" id="3.40.5.10">
    <property type="entry name" value="Ribosomal protein L9, N-terminal domain"/>
    <property type="match status" value="1"/>
</dbReference>
<dbReference type="GO" id="GO:0005840">
    <property type="term" value="C:ribosome"/>
    <property type="evidence" value="ECO:0007669"/>
    <property type="project" value="UniProtKB-KW"/>
</dbReference>
<organism evidence="9 10">
    <name type="scientific">Mycoplasmopsis synoviae</name>
    <name type="common">Mycoplasma synoviae</name>
    <dbReference type="NCBI Taxonomy" id="2109"/>
    <lineage>
        <taxon>Bacteria</taxon>
        <taxon>Bacillati</taxon>
        <taxon>Mycoplasmatota</taxon>
        <taxon>Mycoplasmoidales</taxon>
        <taxon>Metamycoplasmataceae</taxon>
        <taxon>Mycoplasmopsis</taxon>
    </lineage>
</organism>
<dbReference type="NCBIfam" id="TIGR00158">
    <property type="entry name" value="L9"/>
    <property type="match status" value="1"/>
</dbReference>
<evidence type="ECO:0000256" key="2">
    <source>
        <dbReference type="ARBA" id="ARBA00022730"/>
    </source>
</evidence>